<dbReference type="InterPro" id="IPR002052">
    <property type="entry name" value="DNA_methylase_N6_adenine_CS"/>
</dbReference>
<evidence type="ECO:0000313" key="8">
    <source>
        <dbReference type="EMBL" id="SBW05839.1"/>
    </source>
</evidence>
<dbReference type="Pfam" id="PF05175">
    <property type="entry name" value="MTS"/>
    <property type="match status" value="1"/>
</dbReference>
<evidence type="ECO:0000256" key="1">
    <source>
        <dbReference type="ARBA" id="ARBA00022603"/>
    </source>
</evidence>
<dbReference type="PANTHER" id="PTHR18895:SF74">
    <property type="entry name" value="MTRF1L RELEASE FACTOR GLUTAMINE METHYLTRANSFERASE"/>
    <property type="match status" value="1"/>
</dbReference>
<dbReference type="HAMAP" id="MF_02126">
    <property type="entry name" value="RF_methyltr_PrmC"/>
    <property type="match status" value="1"/>
</dbReference>
<name>A0A212K2B8_9BACT</name>
<dbReference type="PANTHER" id="PTHR18895">
    <property type="entry name" value="HEMK METHYLTRANSFERASE"/>
    <property type="match status" value="1"/>
</dbReference>
<feature type="domain" description="Methyltransferase small" evidence="6">
    <location>
        <begin position="106"/>
        <end position="191"/>
    </location>
</feature>
<feature type="binding site" evidence="5">
    <location>
        <begin position="117"/>
        <end position="121"/>
    </location>
    <ligand>
        <name>S-adenosyl-L-methionine</name>
        <dbReference type="ChEBI" id="CHEBI:59789"/>
    </ligand>
</feature>
<evidence type="ECO:0000256" key="4">
    <source>
        <dbReference type="ARBA" id="ARBA00048391"/>
    </source>
</evidence>
<comment type="catalytic activity">
    <reaction evidence="4 5">
        <text>L-glutaminyl-[peptide chain release factor] + S-adenosyl-L-methionine = N(5)-methyl-L-glutaminyl-[peptide chain release factor] + S-adenosyl-L-homocysteine + H(+)</text>
        <dbReference type="Rhea" id="RHEA:42896"/>
        <dbReference type="Rhea" id="RHEA-COMP:10271"/>
        <dbReference type="Rhea" id="RHEA-COMP:10272"/>
        <dbReference type="ChEBI" id="CHEBI:15378"/>
        <dbReference type="ChEBI" id="CHEBI:30011"/>
        <dbReference type="ChEBI" id="CHEBI:57856"/>
        <dbReference type="ChEBI" id="CHEBI:59789"/>
        <dbReference type="ChEBI" id="CHEBI:61891"/>
        <dbReference type="EC" id="2.1.1.297"/>
    </reaction>
</comment>
<dbReference type="GO" id="GO:0032259">
    <property type="term" value="P:methylation"/>
    <property type="evidence" value="ECO:0007669"/>
    <property type="project" value="UniProtKB-KW"/>
</dbReference>
<evidence type="ECO:0000256" key="3">
    <source>
        <dbReference type="ARBA" id="ARBA00022691"/>
    </source>
</evidence>
<dbReference type="RefSeq" id="WP_296950974.1">
    <property type="nucleotide sequence ID" value="NZ_LT599021.1"/>
</dbReference>
<protein>
    <recommendedName>
        <fullName evidence="5">Release factor glutamine methyltransferase</fullName>
        <shortName evidence="5">RF MTase</shortName>
        <ecNumber evidence="5">2.1.1.297</ecNumber>
    </recommendedName>
    <alternativeName>
        <fullName evidence="5">N5-glutamine methyltransferase PrmC</fullName>
    </alternativeName>
    <alternativeName>
        <fullName evidence="5">Protein-(glutamine-N5) MTase PrmC</fullName>
    </alternativeName>
    <alternativeName>
        <fullName evidence="5">Protein-glutamine N-methyltransferase PrmC</fullName>
    </alternativeName>
</protein>
<comment type="function">
    <text evidence="5">Methylates the class 1 translation termination release factors RF1/PrfA and RF2/PrfB on the glutamine residue of the universally conserved GGQ motif.</text>
</comment>
<feature type="domain" description="Release factor glutamine methyltransferase N-terminal" evidence="7">
    <location>
        <begin position="7"/>
        <end position="73"/>
    </location>
</feature>
<dbReference type="CDD" id="cd02440">
    <property type="entry name" value="AdoMet_MTases"/>
    <property type="match status" value="1"/>
</dbReference>
<dbReference type="PROSITE" id="PS00092">
    <property type="entry name" value="N6_MTASE"/>
    <property type="match status" value="1"/>
</dbReference>
<dbReference type="InterPro" id="IPR004556">
    <property type="entry name" value="HemK-like"/>
</dbReference>
<dbReference type="Gene3D" id="1.10.8.10">
    <property type="entry name" value="DNA helicase RuvA subunit, C-terminal domain"/>
    <property type="match status" value="1"/>
</dbReference>
<dbReference type="EC" id="2.1.1.297" evidence="5"/>
<proteinExistence type="inferred from homology"/>
<reference evidence="8" key="1">
    <citation type="submission" date="2016-04" db="EMBL/GenBank/DDBJ databases">
        <authorList>
            <person name="Evans L.H."/>
            <person name="Alamgir A."/>
            <person name="Owens N."/>
            <person name="Weber N.D."/>
            <person name="Virtaneva K."/>
            <person name="Barbian K."/>
            <person name="Babar A."/>
            <person name="Rosenke K."/>
        </authorList>
    </citation>
    <scope>NUCLEOTIDE SEQUENCE</scope>
    <source>
        <strain evidence="8">86-2</strain>
    </source>
</reference>
<comment type="similarity">
    <text evidence="5">Belongs to the protein N5-glutamine methyltransferase family. PrmC subfamily.</text>
</comment>
<feature type="binding site" evidence="5">
    <location>
        <begin position="183"/>
        <end position="186"/>
    </location>
    <ligand>
        <name>substrate</name>
    </ligand>
</feature>
<evidence type="ECO:0000256" key="2">
    <source>
        <dbReference type="ARBA" id="ARBA00022679"/>
    </source>
</evidence>
<accession>A0A212K2B8</accession>
<evidence type="ECO:0000256" key="5">
    <source>
        <dbReference type="HAMAP-Rule" id="MF_02126"/>
    </source>
</evidence>
<keyword evidence="1 5" id="KW-0489">Methyltransferase</keyword>
<dbReference type="NCBIfam" id="TIGR00536">
    <property type="entry name" value="hemK_fam"/>
    <property type="match status" value="1"/>
</dbReference>
<sequence length="279" mass="31944">MQKTISYIKEYLKAYYPESEISGFIRIIIEHITKRSYPQAVISDTMLTEEQTDLLHSILYRLKMSEPIQYIIGETEFFGLPFHVTKDVLIPRPETEELVELILNENKKSGLKVLDIGIGSGAIAIALAKHLKEPYIEGWDISEEALKIASLNAESNAVDITFRNVDVLKNYPTDTKFDIVVSNPPYILEKEKSVMDQNVLDYEPHTALFVPDNNGLLFYDRIADIALDLLEPNGKLYFEINQAKGQNTVELVKSKRFINVSLFQDLNKNDRMVRAEVDR</sequence>
<evidence type="ECO:0000259" key="7">
    <source>
        <dbReference type="Pfam" id="PF17827"/>
    </source>
</evidence>
<keyword evidence="3 5" id="KW-0949">S-adenosyl-L-methionine</keyword>
<keyword evidence="2 5" id="KW-0808">Transferase</keyword>
<dbReference type="InterPro" id="IPR040758">
    <property type="entry name" value="PrmC_N"/>
</dbReference>
<comment type="caution">
    <text evidence="5">Lacks conserved residue(s) required for the propagation of feature annotation.</text>
</comment>
<dbReference type="AlphaFoldDB" id="A0A212K2B8"/>
<dbReference type="InterPro" id="IPR019874">
    <property type="entry name" value="RF_methyltr_PrmC"/>
</dbReference>
<dbReference type="Gene3D" id="3.40.50.150">
    <property type="entry name" value="Vaccinia Virus protein VP39"/>
    <property type="match status" value="1"/>
</dbReference>
<organism evidence="8">
    <name type="scientific">uncultured Dysgonomonas sp</name>
    <dbReference type="NCBI Taxonomy" id="206096"/>
    <lineage>
        <taxon>Bacteria</taxon>
        <taxon>Pseudomonadati</taxon>
        <taxon>Bacteroidota</taxon>
        <taxon>Bacteroidia</taxon>
        <taxon>Bacteroidales</taxon>
        <taxon>Dysgonomonadaceae</taxon>
        <taxon>Dysgonomonas</taxon>
        <taxon>environmental samples</taxon>
    </lineage>
</organism>
<dbReference type="GO" id="GO:0003676">
    <property type="term" value="F:nucleic acid binding"/>
    <property type="evidence" value="ECO:0007669"/>
    <property type="project" value="InterPro"/>
</dbReference>
<feature type="binding site" evidence="5">
    <location>
        <position position="183"/>
    </location>
    <ligand>
        <name>S-adenosyl-L-methionine</name>
        <dbReference type="ChEBI" id="CHEBI:59789"/>
    </ligand>
</feature>
<dbReference type="Pfam" id="PF17827">
    <property type="entry name" value="PrmC_N"/>
    <property type="match status" value="1"/>
</dbReference>
<dbReference type="EMBL" id="FLUL01000001">
    <property type="protein sequence ID" value="SBW05839.1"/>
    <property type="molecule type" value="Genomic_DNA"/>
</dbReference>
<dbReference type="GO" id="GO:0102559">
    <property type="term" value="F:peptide chain release factor N(5)-glutamine methyltransferase activity"/>
    <property type="evidence" value="ECO:0007669"/>
    <property type="project" value="UniProtKB-EC"/>
</dbReference>
<dbReference type="InterPro" id="IPR029063">
    <property type="entry name" value="SAM-dependent_MTases_sf"/>
</dbReference>
<dbReference type="SUPFAM" id="SSF53335">
    <property type="entry name" value="S-adenosyl-L-methionine-dependent methyltransferases"/>
    <property type="match status" value="1"/>
</dbReference>
<dbReference type="NCBIfam" id="TIGR03534">
    <property type="entry name" value="RF_mod_PrmC"/>
    <property type="match status" value="1"/>
</dbReference>
<dbReference type="InterPro" id="IPR007848">
    <property type="entry name" value="Small_mtfrase_dom"/>
</dbReference>
<gene>
    <name evidence="5 8" type="primary">prmC</name>
    <name evidence="8" type="ORF">KL86DYS2_12863</name>
</gene>
<evidence type="ECO:0000259" key="6">
    <source>
        <dbReference type="Pfam" id="PF05175"/>
    </source>
</evidence>
<feature type="binding site" evidence="5">
    <location>
        <position position="140"/>
    </location>
    <ligand>
        <name>S-adenosyl-L-methionine</name>
        <dbReference type="ChEBI" id="CHEBI:59789"/>
    </ligand>
</feature>
<dbReference type="InterPro" id="IPR050320">
    <property type="entry name" value="N5-glutamine_MTase"/>
</dbReference>